<accession>W1J6J0</accession>
<comment type="caution">
    <text evidence="2">The sequence shown here is derived from an EMBL/GenBank/DDBJ whole genome shotgun (WGS) entry which is preliminary data.</text>
</comment>
<sequence>MGGGSLPISAIAGRRDIMDLYTRGKVIHAGTFNGYPLGLAAIQTTFNMIEKDPGCYDRMGDIMRQISNVFVKAAEAVDLPLVIQGMPTALVYHSQSTPVTSSEGYSDKVKFCDIIIREISKRYGIQFSPLSRIYSNLLMSQDDVRFFEERIFDAMENARKVIDITLKGEFTK</sequence>
<dbReference type="InterPro" id="IPR015424">
    <property type="entry name" value="PyrdxlP-dep_Trfase"/>
</dbReference>
<dbReference type="STRING" id="1427518.XSR1_720005"/>
<dbReference type="Proteomes" id="UP000019202">
    <property type="component" value="Unassembled WGS sequence"/>
</dbReference>
<dbReference type="PANTHER" id="PTHR43713:SF3">
    <property type="entry name" value="GLUTAMATE-1-SEMIALDEHYDE 2,1-AMINOMUTASE 1, CHLOROPLASTIC-RELATED"/>
    <property type="match status" value="1"/>
</dbReference>
<organism evidence="2 3">
    <name type="scientific">Xenorhabdus szentirmaii DSM 16338</name>
    <dbReference type="NCBI Taxonomy" id="1427518"/>
    <lineage>
        <taxon>Bacteria</taxon>
        <taxon>Pseudomonadati</taxon>
        <taxon>Pseudomonadota</taxon>
        <taxon>Gammaproteobacteria</taxon>
        <taxon>Enterobacterales</taxon>
        <taxon>Morganellaceae</taxon>
        <taxon>Xenorhabdus</taxon>
    </lineage>
</organism>
<reference evidence="2" key="1">
    <citation type="submission" date="2013-11" db="EMBL/GenBank/DDBJ databases">
        <title>Draft genome sequence and annotation of the entomopathogenic bacteria, Xenorhabdus cabanillasi strain JM26 and Xenorhabdus szentirmai strain DSM 16338.</title>
        <authorList>
            <person name="Gualtieri M."/>
            <person name="Ogier J.C."/>
            <person name="Pages S."/>
            <person name="Givaudan A."/>
            <person name="Gaudriault S."/>
        </authorList>
    </citation>
    <scope>NUCLEOTIDE SEQUENCE [LARGE SCALE GENOMIC DNA]</scope>
    <source>
        <strain evidence="2">DSM 16338</strain>
    </source>
</reference>
<evidence type="ECO:0000313" key="3">
    <source>
        <dbReference type="Proteomes" id="UP000019202"/>
    </source>
</evidence>
<keyword evidence="3" id="KW-1185">Reference proteome</keyword>
<dbReference type="Gene3D" id="3.90.1150.10">
    <property type="entry name" value="Aspartate Aminotransferase, domain 1"/>
    <property type="match status" value="1"/>
</dbReference>
<gene>
    <name evidence="2" type="ORF">XSR1_720005</name>
</gene>
<name>W1J6J0_9GAMM</name>
<evidence type="ECO:0000256" key="1">
    <source>
        <dbReference type="ARBA" id="ARBA00001933"/>
    </source>
</evidence>
<evidence type="ECO:0000313" key="2">
    <source>
        <dbReference type="EMBL" id="CDL85461.1"/>
    </source>
</evidence>
<dbReference type="Gene3D" id="3.40.640.10">
    <property type="entry name" value="Type I PLP-dependent aspartate aminotransferase-like (Major domain)"/>
    <property type="match status" value="1"/>
</dbReference>
<dbReference type="InterPro" id="IPR015422">
    <property type="entry name" value="PyrdxlP-dep_Trfase_small"/>
</dbReference>
<dbReference type="EMBL" id="CBXF010000135">
    <property type="protein sequence ID" value="CDL85461.1"/>
    <property type="molecule type" value="Genomic_DNA"/>
</dbReference>
<dbReference type="PANTHER" id="PTHR43713">
    <property type="entry name" value="GLUTAMATE-1-SEMIALDEHYDE 2,1-AMINOMUTASE"/>
    <property type="match status" value="1"/>
</dbReference>
<dbReference type="AlphaFoldDB" id="W1J6J0"/>
<dbReference type="SUPFAM" id="SSF53383">
    <property type="entry name" value="PLP-dependent transferases"/>
    <property type="match status" value="1"/>
</dbReference>
<protein>
    <recommendedName>
        <fullName evidence="4">Glutamate-1-semialdehyde 2,1-aminomutase</fullName>
    </recommendedName>
</protein>
<dbReference type="InterPro" id="IPR015421">
    <property type="entry name" value="PyrdxlP-dep_Trfase_major"/>
</dbReference>
<comment type="cofactor">
    <cofactor evidence="1">
        <name>pyridoxal 5'-phosphate</name>
        <dbReference type="ChEBI" id="CHEBI:597326"/>
    </cofactor>
</comment>
<evidence type="ECO:0008006" key="4">
    <source>
        <dbReference type="Google" id="ProtNLM"/>
    </source>
</evidence>
<proteinExistence type="predicted"/>